<dbReference type="EMBL" id="DS022256">
    <property type="protein sequence ID" value="EWG51926.1"/>
    <property type="molecule type" value="Genomic_DNA"/>
</dbReference>
<name>W7MLH4_GIBM7</name>
<accession>W7MLH4</accession>
<reference evidence="2 3" key="1">
    <citation type="journal article" date="2010" name="Nature">
        <title>Comparative genomics reveals mobile pathogenicity chromosomes in Fusarium.</title>
        <authorList>
            <person name="Ma L.J."/>
            <person name="van der Does H.C."/>
            <person name="Borkovich K.A."/>
            <person name="Coleman J.J."/>
            <person name="Daboussi M.J."/>
            <person name="Di Pietro A."/>
            <person name="Dufresne M."/>
            <person name="Freitag M."/>
            <person name="Grabherr M."/>
            <person name="Henrissat B."/>
            <person name="Houterman P.M."/>
            <person name="Kang S."/>
            <person name="Shim W.B."/>
            <person name="Woloshuk C."/>
            <person name="Xie X."/>
            <person name="Xu J.R."/>
            <person name="Antoniw J."/>
            <person name="Baker S.E."/>
            <person name="Bluhm B.H."/>
            <person name="Breakspear A."/>
            <person name="Brown D.W."/>
            <person name="Butchko R.A."/>
            <person name="Chapman S."/>
            <person name="Coulson R."/>
            <person name="Coutinho P.M."/>
            <person name="Danchin E.G."/>
            <person name="Diener A."/>
            <person name="Gale L.R."/>
            <person name="Gardiner D.M."/>
            <person name="Goff S."/>
            <person name="Hammond-Kosack K.E."/>
            <person name="Hilburn K."/>
            <person name="Hua-Van A."/>
            <person name="Jonkers W."/>
            <person name="Kazan K."/>
            <person name="Kodira C.D."/>
            <person name="Koehrsen M."/>
            <person name="Kumar L."/>
            <person name="Lee Y.H."/>
            <person name="Li L."/>
            <person name="Manners J.M."/>
            <person name="Miranda-Saavedra D."/>
            <person name="Mukherjee M."/>
            <person name="Park G."/>
            <person name="Park J."/>
            <person name="Park S.Y."/>
            <person name="Proctor R.H."/>
            <person name="Regev A."/>
            <person name="Ruiz-Roldan M.C."/>
            <person name="Sain D."/>
            <person name="Sakthikumar S."/>
            <person name="Sykes S."/>
            <person name="Schwartz D.C."/>
            <person name="Turgeon B.G."/>
            <person name="Wapinski I."/>
            <person name="Yoder O."/>
            <person name="Young S."/>
            <person name="Zeng Q."/>
            <person name="Zhou S."/>
            <person name="Galagan J."/>
            <person name="Cuomo C.A."/>
            <person name="Kistler H.C."/>
            <person name="Rep M."/>
        </authorList>
    </citation>
    <scope>NUCLEOTIDE SEQUENCE [LARGE SCALE GENOMIC DNA]</scope>
    <source>
        <strain evidence="3">M3125 / FGSC 7600</strain>
    </source>
</reference>
<dbReference type="VEuPathDB" id="FungiDB:FVEG_16885"/>
<keyword evidence="1" id="KW-0472">Membrane</keyword>
<gene>
    <name evidence="2" type="ORF">FVEG_16885</name>
</gene>
<keyword evidence="3" id="KW-1185">Reference proteome</keyword>
<protein>
    <submittedName>
        <fullName evidence="2">Uncharacterized protein</fullName>
    </submittedName>
</protein>
<keyword evidence="1" id="KW-1133">Transmembrane helix</keyword>
<feature type="transmembrane region" description="Helical" evidence="1">
    <location>
        <begin position="30"/>
        <end position="50"/>
    </location>
</feature>
<organism evidence="2 3">
    <name type="scientific">Gibberella moniliformis (strain M3125 / FGSC 7600)</name>
    <name type="common">Maize ear and stalk rot fungus</name>
    <name type="synonym">Fusarium verticillioides</name>
    <dbReference type="NCBI Taxonomy" id="334819"/>
    <lineage>
        <taxon>Eukaryota</taxon>
        <taxon>Fungi</taxon>
        <taxon>Dikarya</taxon>
        <taxon>Ascomycota</taxon>
        <taxon>Pezizomycotina</taxon>
        <taxon>Sordariomycetes</taxon>
        <taxon>Hypocreomycetidae</taxon>
        <taxon>Hypocreales</taxon>
        <taxon>Nectriaceae</taxon>
        <taxon>Fusarium</taxon>
        <taxon>Fusarium fujikuroi species complex</taxon>
    </lineage>
</organism>
<keyword evidence="1" id="KW-0812">Transmembrane</keyword>
<dbReference type="RefSeq" id="XP_018758117.1">
    <property type="nucleotide sequence ID" value="XM_018906121.1"/>
</dbReference>
<dbReference type="OrthoDB" id="3540210at2759"/>
<dbReference type="GeneID" id="30073761"/>
<sequence>MAFEVYTGSWTDWSRGPILGATITLSSRDASLLLAFIAAFVTVIAARLWVIMCFSAHQLLSTNGKNDGLYYQRQVILRNAKSAPAAAWLFLQQT</sequence>
<evidence type="ECO:0000313" key="2">
    <source>
        <dbReference type="EMBL" id="EWG51926.1"/>
    </source>
</evidence>
<evidence type="ECO:0000313" key="3">
    <source>
        <dbReference type="Proteomes" id="UP000009096"/>
    </source>
</evidence>
<evidence type="ECO:0000256" key="1">
    <source>
        <dbReference type="SAM" id="Phobius"/>
    </source>
</evidence>
<proteinExistence type="predicted"/>
<dbReference type="Proteomes" id="UP000009096">
    <property type="component" value="Chromosome 11"/>
</dbReference>
<dbReference type="EMBL" id="CM000588">
    <property type="protein sequence ID" value="EWG51926.1"/>
    <property type="molecule type" value="Genomic_DNA"/>
</dbReference>
<dbReference type="AlphaFoldDB" id="W7MLH4"/>
<dbReference type="KEGG" id="fvr:FVEG_16885"/>